<keyword evidence="1" id="KW-0812">Transmembrane</keyword>
<evidence type="ECO:0000313" key="2">
    <source>
        <dbReference type="EMBL" id="OGD86562.1"/>
    </source>
</evidence>
<dbReference type="EMBL" id="MFAZ01000040">
    <property type="protein sequence ID" value="OGD86562.1"/>
    <property type="molecule type" value="Genomic_DNA"/>
</dbReference>
<organism evidence="2 3">
    <name type="scientific">Candidatus Curtissbacteria bacterium RIFCSPHIGHO2_01_FULL_41_11</name>
    <dbReference type="NCBI Taxonomy" id="1797711"/>
    <lineage>
        <taxon>Bacteria</taxon>
        <taxon>Candidatus Curtissiibacteriota</taxon>
    </lineage>
</organism>
<dbReference type="STRING" id="1797711.A2870_02085"/>
<comment type="caution">
    <text evidence="2">The sequence shown here is derived from an EMBL/GenBank/DDBJ whole genome shotgun (WGS) entry which is preliminary data.</text>
</comment>
<name>A0A1F5G3W6_9BACT</name>
<keyword evidence="1" id="KW-1133">Transmembrane helix</keyword>
<proteinExistence type="predicted"/>
<protein>
    <recommendedName>
        <fullName evidence="4">DUF5668 domain-containing protein</fullName>
    </recommendedName>
</protein>
<dbReference type="AlphaFoldDB" id="A0A1F5G3W6"/>
<gene>
    <name evidence="2" type="ORF">A2870_02085</name>
</gene>
<evidence type="ECO:0000313" key="3">
    <source>
        <dbReference type="Proteomes" id="UP000179102"/>
    </source>
</evidence>
<accession>A0A1F5G3W6</accession>
<evidence type="ECO:0008006" key="4">
    <source>
        <dbReference type="Google" id="ProtNLM"/>
    </source>
</evidence>
<evidence type="ECO:0000256" key="1">
    <source>
        <dbReference type="SAM" id="Phobius"/>
    </source>
</evidence>
<feature type="transmembrane region" description="Helical" evidence="1">
    <location>
        <begin position="32"/>
        <end position="54"/>
    </location>
</feature>
<keyword evidence="1" id="KW-0472">Membrane</keyword>
<reference evidence="2 3" key="1">
    <citation type="journal article" date="2016" name="Nat. Commun.">
        <title>Thousands of microbial genomes shed light on interconnected biogeochemical processes in an aquifer system.</title>
        <authorList>
            <person name="Anantharaman K."/>
            <person name="Brown C.T."/>
            <person name="Hug L.A."/>
            <person name="Sharon I."/>
            <person name="Castelle C.J."/>
            <person name="Probst A.J."/>
            <person name="Thomas B.C."/>
            <person name="Singh A."/>
            <person name="Wilkins M.J."/>
            <person name="Karaoz U."/>
            <person name="Brodie E.L."/>
            <person name="Williams K.H."/>
            <person name="Hubbard S.S."/>
            <person name="Banfield J.F."/>
        </authorList>
    </citation>
    <scope>NUCLEOTIDE SEQUENCE [LARGE SCALE GENOMIC DNA]</scope>
</reference>
<dbReference type="Proteomes" id="UP000179102">
    <property type="component" value="Unassembled WGS sequence"/>
</dbReference>
<sequence length="62" mass="6973">MKRASLPAALLAFLLLDWLALDDITTGNQPSFFWEYSMIIASIVVFGVIGFFYFKTSGNLHN</sequence>